<sequence>MLPWPGTIASPPSQVHHCYSASTSSSTFGLHAT</sequence>
<accession>A0A0A8Y8G5</accession>
<dbReference type="AlphaFoldDB" id="A0A0A8Y8G5"/>
<reference evidence="1" key="2">
    <citation type="journal article" date="2015" name="Data Brief">
        <title>Shoot transcriptome of the giant reed, Arundo donax.</title>
        <authorList>
            <person name="Barrero R.A."/>
            <person name="Guerrero F.D."/>
            <person name="Moolhuijzen P."/>
            <person name="Goolsby J.A."/>
            <person name="Tidwell J."/>
            <person name="Bellgard S.E."/>
            <person name="Bellgard M.I."/>
        </authorList>
    </citation>
    <scope>NUCLEOTIDE SEQUENCE</scope>
    <source>
        <tissue evidence="1">Shoot tissue taken approximately 20 cm above the soil surface</tissue>
    </source>
</reference>
<name>A0A0A8Y8G5_ARUDO</name>
<organism evidence="1">
    <name type="scientific">Arundo donax</name>
    <name type="common">Giant reed</name>
    <name type="synonym">Donax arundinaceus</name>
    <dbReference type="NCBI Taxonomy" id="35708"/>
    <lineage>
        <taxon>Eukaryota</taxon>
        <taxon>Viridiplantae</taxon>
        <taxon>Streptophyta</taxon>
        <taxon>Embryophyta</taxon>
        <taxon>Tracheophyta</taxon>
        <taxon>Spermatophyta</taxon>
        <taxon>Magnoliopsida</taxon>
        <taxon>Liliopsida</taxon>
        <taxon>Poales</taxon>
        <taxon>Poaceae</taxon>
        <taxon>PACMAD clade</taxon>
        <taxon>Arundinoideae</taxon>
        <taxon>Arundineae</taxon>
        <taxon>Arundo</taxon>
    </lineage>
</organism>
<reference evidence="1" key="1">
    <citation type="submission" date="2014-09" db="EMBL/GenBank/DDBJ databases">
        <authorList>
            <person name="Magalhaes I.L.F."/>
            <person name="Oliveira U."/>
            <person name="Santos F.R."/>
            <person name="Vidigal T.H.D.A."/>
            <person name="Brescovit A.D."/>
            <person name="Santos A.J."/>
        </authorList>
    </citation>
    <scope>NUCLEOTIDE SEQUENCE</scope>
    <source>
        <tissue evidence="1">Shoot tissue taken approximately 20 cm above the soil surface</tissue>
    </source>
</reference>
<dbReference type="EMBL" id="GBRH01275404">
    <property type="protein sequence ID" value="JAD22491.1"/>
    <property type="molecule type" value="Transcribed_RNA"/>
</dbReference>
<proteinExistence type="predicted"/>
<protein>
    <submittedName>
        <fullName evidence="1">Uncharacterized protein</fullName>
    </submittedName>
</protein>
<evidence type="ECO:0000313" key="1">
    <source>
        <dbReference type="EMBL" id="JAD22491.1"/>
    </source>
</evidence>